<dbReference type="SUPFAM" id="SSF56563">
    <property type="entry name" value="Major capsid protein gp5"/>
    <property type="match status" value="1"/>
</dbReference>
<evidence type="ECO:0000313" key="2">
    <source>
        <dbReference type="EMBL" id="MDQ0153594.1"/>
    </source>
</evidence>
<evidence type="ECO:0000313" key="3">
    <source>
        <dbReference type="Proteomes" id="UP001241537"/>
    </source>
</evidence>
<evidence type="ECO:0000259" key="1">
    <source>
        <dbReference type="Pfam" id="PF05065"/>
    </source>
</evidence>
<reference evidence="2" key="1">
    <citation type="submission" date="2023-07" db="EMBL/GenBank/DDBJ databases">
        <title>Genomic Encyclopedia of Type Strains, Phase IV (KMG-IV): sequencing the most valuable type-strain genomes for metagenomic binning, comparative biology and taxonomic classification.</title>
        <authorList>
            <person name="Goeker M."/>
        </authorList>
    </citation>
    <scope>NUCLEOTIDE SEQUENCE</scope>
    <source>
        <strain evidence="2">DSM 19659</strain>
    </source>
</reference>
<protein>
    <recommendedName>
        <fullName evidence="1">Phage capsid-like C-terminal domain-containing protein</fullName>
    </recommendedName>
</protein>
<dbReference type="InterPro" id="IPR054612">
    <property type="entry name" value="Phage_capsid-like_C"/>
</dbReference>
<dbReference type="Proteomes" id="UP001241537">
    <property type="component" value="Unassembled WGS sequence"/>
</dbReference>
<dbReference type="RefSeq" id="WP_307255477.1">
    <property type="nucleotide sequence ID" value="NZ_JAUSTO010000025.1"/>
</dbReference>
<dbReference type="Pfam" id="PF05065">
    <property type="entry name" value="Phage_capsid"/>
    <property type="match status" value="1"/>
</dbReference>
<sequence length="298" mass="31863">MGALSKGTNFDPVLVKDLINKVKGHSSLSKLCAATPIEFTGQKEFIFSMDKEIDIVAENGAKSHGGISVSPVTIVPIKFEYGARVSNEFIYAADEEQIKILQAFNDGFAKKIARGLDLAAFHGVNPRTGAASNVVNQNDFDDKITSKIVYNAEHADDNLDAAVAAVLGADGDVTGIAMSPGFASAMSKLKVNGVPQYPEFRFGGKPASFAGLALDVNKTVADMTTVGTASYCYVGDFAHAFKWGYAKEIPLKVIEYGCPDNDTEAGDLQGHNQVYLRAEVFLGWGILLPESFAKIHTA</sequence>
<dbReference type="EMBL" id="JAUSTO010000025">
    <property type="protein sequence ID" value="MDQ0153594.1"/>
    <property type="molecule type" value="Genomic_DNA"/>
</dbReference>
<organism evidence="2 3">
    <name type="scientific">Moryella indoligenes</name>
    <dbReference type="NCBI Taxonomy" id="371674"/>
    <lineage>
        <taxon>Bacteria</taxon>
        <taxon>Bacillati</taxon>
        <taxon>Bacillota</taxon>
        <taxon>Clostridia</taxon>
        <taxon>Lachnospirales</taxon>
        <taxon>Lachnospiraceae</taxon>
        <taxon>Moryella</taxon>
    </lineage>
</organism>
<dbReference type="AlphaFoldDB" id="A0AAE4ALX2"/>
<feature type="domain" description="Phage capsid-like C-terminal" evidence="1">
    <location>
        <begin position="15"/>
        <end position="295"/>
    </location>
</feature>
<accession>A0AAE4ALX2</accession>
<name>A0AAE4ALX2_9FIRM</name>
<gene>
    <name evidence="2" type="ORF">J2S20_002315</name>
</gene>
<proteinExistence type="predicted"/>
<comment type="caution">
    <text evidence="2">The sequence shown here is derived from an EMBL/GenBank/DDBJ whole genome shotgun (WGS) entry which is preliminary data.</text>
</comment>
<keyword evidence="3" id="KW-1185">Reference proteome</keyword>